<sequence length="255" mass="29350">MLDPRRSDIGETGNIARAPAQALNTERRLKEHEIRINELQKQLGNETSKRQVAEQRNREIEKQPQVLQQKLSNASTEEKEGKDMLKMEKNAHEETKRKLSEIERKLKVAELQRQLAILKEEPAPVNARNKELASQTLMLSEDPIVLLVVQRIQMPDLLAFIKENKDKLIVIHVYSHARVKIVDVEKIKRRIVEKLSHAVSLDADLDDTEVMEFFRPKRSAVKPDRSDTIREEEAIEFGKRCHVLNNGGCLASPTF</sequence>
<gene>
    <name evidence="2" type="ORF">DSTB1V02_LOCUS11507</name>
</gene>
<dbReference type="EMBL" id="CAJPEV010003788">
    <property type="protein sequence ID" value="CAG0900543.1"/>
    <property type="molecule type" value="Genomic_DNA"/>
</dbReference>
<feature type="compositionally biased region" description="Basic and acidic residues" evidence="1">
    <location>
        <begin position="76"/>
        <end position="97"/>
    </location>
</feature>
<proteinExistence type="predicted"/>
<feature type="compositionally biased region" description="Basic and acidic residues" evidence="1">
    <location>
        <begin position="47"/>
        <end position="62"/>
    </location>
</feature>
<evidence type="ECO:0000313" key="2">
    <source>
        <dbReference type="EMBL" id="CAD7251745.1"/>
    </source>
</evidence>
<evidence type="ECO:0000313" key="3">
    <source>
        <dbReference type="Proteomes" id="UP000677054"/>
    </source>
</evidence>
<dbReference type="Proteomes" id="UP000677054">
    <property type="component" value="Unassembled WGS sequence"/>
</dbReference>
<feature type="compositionally biased region" description="Polar residues" evidence="1">
    <location>
        <begin position="65"/>
        <end position="75"/>
    </location>
</feature>
<dbReference type="EMBL" id="LR903305">
    <property type="protein sequence ID" value="CAD7251745.1"/>
    <property type="molecule type" value="Genomic_DNA"/>
</dbReference>
<evidence type="ECO:0000256" key="1">
    <source>
        <dbReference type="SAM" id="MobiDB-lite"/>
    </source>
</evidence>
<keyword evidence="3" id="KW-1185">Reference proteome</keyword>
<name>A0A7R9FQX0_9CRUS</name>
<dbReference type="SUPFAM" id="SSF57997">
    <property type="entry name" value="Tropomyosin"/>
    <property type="match status" value="1"/>
</dbReference>
<protein>
    <submittedName>
        <fullName evidence="2">Uncharacterized protein</fullName>
    </submittedName>
</protein>
<organism evidence="2">
    <name type="scientific">Darwinula stevensoni</name>
    <dbReference type="NCBI Taxonomy" id="69355"/>
    <lineage>
        <taxon>Eukaryota</taxon>
        <taxon>Metazoa</taxon>
        <taxon>Ecdysozoa</taxon>
        <taxon>Arthropoda</taxon>
        <taxon>Crustacea</taxon>
        <taxon>Oligostraca</taxon>
        <taxon>Ostracoda</taxon>
        <taxon>Podocopa</taxon>
        <taxon>Podocopida</taxon>
        <taxon>Darwinulocopina</taxon>
        <taxon>Darwinuloidea</taxon>
        <taxon>Darwinulidae</taxon>
        <taxon>Darwinula</taxon>
    </lineage>
</organism>
<accession>A0A7R9FQX0</accession>
<dbReference type="AlphaFoldDB" id="A0A7R9FQX0"/>
<reference evidence="2" key="1">
    <citation type="submission" date="2020-11" db="EMBL/GenBank/DDBJ databases">
        <authorList>
            <person name="Tran Van P."/>
        </authorList>
    </citation>
    <scope>NUCLEOTIDE SEQUENCE</scope>
</reference>
<feature type="region of interest" description="Disordered" evidence="1">
    <location>
        <begin position="1"/>
        <end position="23"/>
    </location>
</feature>
<feature type="region of interest" description="Disordered" evidence="1">
    <location>
        <begin position="40"/>
        <end position="97"/>
    </location>
</feature>